<sequence length="222" mass="25599">MKIFIVLAHAEVKSFNASMFQQAIRTLETQGHQVQTSDLYRMEFSSRSYRNNYSSMDDAGFFKQQLEELRASKINGFSPEIEAEISKVEWCDLMIWQFPLWWFSVPGVLKGWVDRVFAMGRVYGEGRMFEQGYFKGKKALLSITTGAEKTAYSKDGLLGDIDSIIRHVQRGMLAYTGFDVLKPHIIYGPVRMEGQGREDQLEKYSSRLKNIFEEGPIEVGRY</sequence>
<gene>
    <name evidence="4" type="ORF">GCM10022246_17730</name>
</gene>
<accession>A0ABP7PGF7</accession>
<protein>
    <submittedName>
        <fullName evidence="4">NAD(P)H-dependent oxidoreductase</fullName>
    </submittedName>
</protein>
<dbReference type="InterPro" id="IPR003680">
    <property type="entry name" value="Flavodoxin_fold"/>
</dbReference>
<proteinExistence type="inferred from homology"/>
<evidence type="ECO:0000256" key="1">
    <source>
        <dbReference type="ARBA" id="ARBA00006252"/>
    </source>
</evidence>
<feature type="domain" description="Flavodoxin-like fold" evidence="3">
    <location>
        <begin position="1"/>
        <end position="207"/>
    </location>
</feature>
<dbReference type="PANTHER" id="PTHR10204:SF34">
    <property type="entry name" value="NAD(P)H DEHYDROGENASE [QUINONE] 1 ISOFORM 1"/>
    <property type="match status" value="1"/>
</dbReference>
<dbReference type="Pfam" id="PF02525">
    <property type="entry name" value="Flavodoxin_2"/>
    <property type="match status" value="1"/>
</dbReference>
<dbReference type="InterPro" id="IPR029039">
    <property type="entry name" value="Flavoprotein-like_sf"/>
</dbReference>
<evidence type="ECO:0000259" key="3">
    <source>
        <dbReference type="Pfam" id="PF02525"/>
    </source>
</evidence>
<keyword evidence="5" id="KW-1185">Reference proteome</keyword>
<comment type="similarity">
    <text evidence="1">Belongs to the NAD(P)H dehydrogenase (quinone) family.</text>
</comment>
<organism evidence="4 5">
    <name type="scientific">Pedobacter ginsengiterrae</name>
    <dbReference type="NCBI Taxonomy" id="871696"/>
    <lineage>
        <taxon>Bacteria</taxon>
        <taxon>Pseudomonadati</taxon>
        <taxon>Bacteroidota</taxon>
        <taxon>Sphingobacteriia</taxon>
        <taxon>Sphingobacteriales</taxon>
        <taxon>Sphingobacteriaceae</taxon>
        <taxon>Pedobacter</taxon>
    </lineage>
</organism>
<dbReference type="EMBL" id="BAABAK010000009">
    <property type="protein sequence ID" value="GAA3965107.1"/>
    <property type="molecule type" value="Genomic_DNA"/>
</dbReference>
<dbReference type="RefSeq" id="WP_344766367.1">
    <property type="nucleotide sequence ID" value="NZ_BAABAK010000009.1"/>
</dbReference>
<name>A0ABP7PGF7_9SPHI</name>
<evidence type="ECO:0000256" key="2">
    <source>
        <dbReference type="ARBA" id="ARBA00023002"/>
    </source>
</evidence>
<dbReference type="SUPFAM" id="SSF52218">
    <property type="entry name" value="Flavoproteins"/>
    <property type="match status" value="1"/>
</dbReference>
<dbReference type="Gene3D" id="3.40.50.360">
    <property type="match status" value="1"/>
</dbReference>
<dbReference type="PANTHER" id="PTHR10204">
    <property type="entry name" value="NAD P H OXIDOREDUCTASE-RELATED"/>
    <property type="match status" value="1"/>
</dbReference>
<evidence type="ECO:0000313" key="5">
    <source>
        <dbReference type="Proteomes" id="UP001501081"/>
    </source>
</evidence>
<dbReference type="Proteomes" id="UP001501081">
    <property type="component" value="Unassembled WGS sequence"/>
</dbReference>
<keyword evidence="2" id="KW-0560">Oxidoreductase</keyword>
<dbReference type="InterPro" id="IPR051545">
    <property type="entry name" value="NAD(P)H_dehydrogenase_qn"/>
</dbReference>
<reference evidence="5" key="1">
    <citation type="journal article" date="2019" name="Int. J. Syst. Evol. Microbiol.">
        <title>The Global Catalogue of Microorganisms (GCM) 10K type strain sequencing project: providing services to taxonomists for standard genome sequencing and annotation.</title>
        <authorList>
            <consortium name="The Broad Institute Genomics Platform"/>
            <consortium name="The Broad Institute Genome Sequencing Center for Infectious Disease"/>
            <person name="Wu L."/>
            <person name="Ma J."/>
        </authorList>
    </citation>
    <scope>NUCLEOTIDE SEQUENCE [LARGE SCALE GENOMIC DNA]</scope>
    <source>
        <strain evidence="5">JCM 17338</strain>
    </source>
</reference>
<evidence type="ECO:0000313" key="4">
    <source>
        <dbReference type="EMBL" id="GAA3965107.1"/>
    </source>
</evidence>
<comment type="caution">
    <text evidence="4">The sequence shown here is derived from an EMBL/GenBank/DDBJ whole genome shotgun (WGS) entry which is preliminary data.</text>
</comment>